<keyword evidence="3" id="KW-0676">Redox-active center</keyword>
<dbReference type="Gene3D" id="3.40.30.10">
    <property type="entry name" value="Glutaredoxin"/>
    <property type="match status" value="1"/>
</dbReference>
<name>A0ABU8I6K1_9SPHI</name>
<dbReference type="EMBL" id="JAYLLN010000019">
    <property type="protein sequence ID" value="MEI5985086.1"/>
    <property type="molecule type" value="Genomic_DNA"/>
</dbReference>
<comment type="subcellular location">
    <subcellularLocation>
        <location evidence="1">Cell envelope</location>
    </subcellularLocation>
</comment>
<dbReference type="InterPro" id="IPR017937">
    <property type="entry name" value="Thioredoxin_CS"/>
</dbReference>
<dbReference type="PANTHER" id="PTHR42852">
    <property type="entry name" value="THIOL:DISULFIDE INTERCHANGE PROTEIN DSBE"/>
    <property type="match status" value="1"/>
</dbReference>
<dbReference type="PROSITE" id="PS00194">
    <property type="entry name" value="THIOREDOXIN_1"/>
    <property type="match status" value="1"/>
</dbReference>
<dbReference type="InterPro" id="IPR013766">
    <property type="entry name" value="Thioredoxin_domain"/>
</dbReference>
<reference evidence="6 7" key="1">
    <citation type="submission" date="2024-01" db="EMBL/GenBank/DDBJ databases">
        <title>Sphingobacterium tenebrionis sp. nov., a novel endophyte isolated from tenebrio molitor intestines.</title>
        <authorList>
            <person name="Zhang C."/>
        </authorList>
    </citation>
    <scope>NUCLEOTIDE SEQUENCE [LARGE SCALE GENOMIC DNA]</scope>
    <source>
        <strain evidence="6 7">PU5-4</strain>
    </source>
</reference>
<organism evidence="6 7">
    <name type="scientific">Sphingobacterium tenebrionis</name>
    <dbReference type="NCBI Taxonomy" id="3111775"/>
    <lineage>
        <taxon>Bacteria</taxon>
        <taxon>Pseudomonadati</taxon>
        <taxon>Bacteroidota</taxon>
        <taxon>Sphingobacteriia</taxon>
        <taxon>Sphingobacteriales</taxon>
        <taxon>Sphingobacteriaceae</taxon>
        <taxon>Sphingobacterium</taxon>
    </lineage>
</organism>
<evidence type="ECO:0000313" key="6">
    <source>
        <dbReference type="EMBL" id="MEI5985086.1"/>
    </source>
</evidence>
<keyword evidence="4" id="KW-0732">Signal</keyword>
<evidence type="ECO:0000313" key="7">
    <source>
        <dbReference type="Proteomes" id="UP001363035"/>
    </source>
</evidence>
<dbReference type="RefSeq" id="WP_336557648.1">
    <property type="nucleotide sequence ID" value="NZ_JAYLLN010000019.1"/>
</dbReference>
<keyword evidence="7" id="KW-1185">Reference proteome</keyword>
<dbReference type="PANTHER" id="PTHR42852:SF13">
    <property type="entry name" value="PROTEIN DIPZ"/>
    <property type="match status" value="1"/>
</dbReference>
<dbReference type="InterPro" id="IPR050553">
    <property type="entry name" value="Thioredoxin_ResA/DsbE_sf"/>
</dbReference>
<protein>
    <submittedName>
        <fullName evidence="6">TlpA disulfide reductase family protein</fullName>
    </submittedName>
</protein>
<feature type="domain" description="Thioredoxin" evidence="5">
    <location>
        <begin position="12"/>
        <end position="162"/>
    </location>
</feature>
<evidence type="ECO:0000256" key="4">
    <source>
        <dbReference type="SAM" id="SignalP"/>
    </source>
</evidence>
<proteinExistence type="predicted"/>
<accession>A0ABU8I6K1</accession>
<dbReference type="PROSITE" id="PS51352">
    <property type="entry name" value="THIOREDOXIN_2"/>
    <property type="match status" value="1"/>
</dbReference>
<dbReference type="Proteomes" id="UP001363035">
    <property type="component" value="Unassembled WGS sequence"/>
</dbReference>
<evidence type="ECO:0000259" key="5">
    <source>
        <dbReference type="PROSITE" id="PS51352"/>
    </source>
</evidence>
<keyword evidence="2" id="KW-0201">Cytochrome c-type biogenesis</keyword>
<feature type="signal peptide" evidence="4">
    <location>
        <begin position="1"/>
        <end position="23"/>
    </location>
</feature>
<dbReference type="Pfam" id="PF08534">
    <property type="entry name" value="Redoxin"/>
    <property type="match status" value="1"/>
</dbReference>
<dbReference type="CDD" id="cd02966">
    <property type="entry name" value="TlpA_like_family"/>
    <property type="match status" value="1"/>
</dbReference>
<gene>
    <name evidence="6" type="ORF">VJ786_09230</name>
</gene>
<sequence>MKAFRNLIIYTLLLASTSIDGHAQSLTPGKDLHFTAGINTDLKPDNLKNKYILLDFWATWCAPCLEGMPHINSLQKKFSQVKDLYFLSITDEHVGKAKQIVERFSFETHAVSDSTGNLHKIFDIKTLPTAILLDRKGTVKWKGNPKDITSEMLEALINNQDITVESTKIQSINSEPPAIASVRNTNLVGQVEKAKEMAAEFMAIYNNPSIIEYLFLERSTSNNFSKSFSYKHQDSRFTYKLAVPFRVFAAELMGISTSSIELSDSLENLKVDYCYKGGNRYLDSAWRVDALLNKLNIQMDSNLHTVEVFELGIFDNNLIQTSLNKNKNGFSRTSSSDGHQIIAVDNVPLRELADVLQDNFGNYFRWKGILNDSKYDLVLKASDLMELKKSLGIYGISLDSKLEKVNKFRFSEGRNKL</sequence>
<dbReference type="InterPro" id="IPR013740">
    <property type="entry name" value="Redoxin"/>
</dbReference>
<evidence type="ECO:0000256" key="1">
    <source>
        <dbReference type="ARBA" id="ARBA00004196"/>
    </source>
</evidence>
<dbReference type="SUPFAM" id="SSF52833">
    <property type="entry name" value="Thioredoxin-like"/>
    <property type="match status" value="1"/>
</dbReference>
<dbReference type="InterPro" id="IPR036249">
    <property type="entry name" value="Thioredoxin-like_sf"/>
</dbReference>
<comment type="caution">
    <text evidence="6">The sequence shown here is derived from an EMBL/GenBank/DDBJ whole genome shotgun (WGS) entry which is preliminary data.</text>
</comment>
<feature type="chain" id="PRO_5046945780" evidence="4">
    <location>
        <begin position="24"/>
        <end position="417"/>
    </location>
</feature>
<evidence type="ECO:0000256" key="3">
    <source>
        <dbReference type="ARBA" id="ARBA00023284"/>
    </source>
</evidence>
<evidence type="ECO:0000256" key="2">
    <source>
        <dbReference type="ARBA" id="ARBA00022748"/>
    </source>
</evidence>